<keyword evidence="2" id="KW-0812">Transmembrane</keyword>
<evidence type="ECO:0000313" key="4">
    <source>
        <dbReference type="Proteomes" id="UP000238442"/>
    </source>
</evidence>
<evidence type="ECO:0000313" key="3">
    <source>
        <dbReference type="EMBL" id="AVI51859.1"/>
    </source>
</evidence>
<dbReference type="EMBL" id="CP027062">
    <property type="protein sequence ID" value="AVI51859.1"/>
    <property type="molecule type" value="Genomic_DNA"/>
</dbReference>
<keyword evidence="4" id="KW-1185">Reference proteome</keyword>
<gene>
    <name evidence="3" type="ORF">C5O00_12100</name>
</gene>
<dbReference type="Proteomes" id="UP000238442">
    <property type="component" value="Chromosome"/>
</dbReference>
<dbReference type="OrthoDB" id="1143801at2"/>
<name>A0A2S0HYX0_9FLAO</name>
<proteinExistence type="predicted"/>
<keyword evidence="1" id="KW-0175">Coiled coil</keyword>
<dbReference type="KEGG" id="aue:C5O00_12100"/>
<evidence type="ECO:0008006" key="5">
    <source>
        <dbReference type="Google" id="ProtNLM"/>
    </source>
</evidence>
<dbReference type="AlphaFoldDB" id="A0A2S0HYX0"/>
<protein>
    <recommendedName>
        <fullName evidence="5">DUF4179 domain-containing protein</fullName>
    </recommendedName>
</protein>
<feature type="transmembrane region" description="Helical" evidence="2">
    <location>
        <begin position="46"/>
        <end position="67"/>
    </location>
</feature>
<sequence length="180" mass="20790">MKKDTIETLFENLEGTFDVHQTPHGHEKRFMDRLNAQQESKLSRNWWKPLSIAASVVIILVLGFTFLKSPEQSRELASVSPEMEQTQTFFVSAINNEIDKLKSFETPETKAMIDDALNRITNLEEEYQQLKLDLVESGNDKRVIYAMIANFQNRIDLLEQVVSIVEEVKTLKTNENEITI</sequence>
<feature type="coiled-coil region" evidence="1">
    <location>
        <begin position="113"/>
        <end position="140"/>
    </location>
</feature>
<evidence type="ECO:0000256" key="1">
    <source>
        <dbReference type="SAM" id="Coils"/>
    </source>
</evidence>
<reference evidence="3 4" key="1">
    <citation type="submission" date="2018-02" db="EMBL/GenBank/DDBJ databases">
        <title>Genomic analysis of the strain RR4-38 isolated from a seawater recirculating aquaculture system.</title>
        <authorList>
            <person name="Kim Y.-S."/>
            <person name="Jang Y.H."/>
            <person name="Kim K.-H."/>
        </authorList>
    </citation>
    <scope>NUCLEOTIDE SEQUENCE [LARGE SCALE GENOMIC DNA]</scope>
    <source>
        <strain evidence="3 4">RR4-38</strain>
    </source>
</reference>
<keyword evidence="2" id="KW-1133">Transmembrane helix</keyword>
<evidence type="ECO:0000256" key="2">
    <source>
        <dbReference type="SAM" id="Phobius"/>
    </source>
</evidence>
<keyword evidence="2" id="KW-0472">Membrane</keyword>
<accession>A0A2S0HYX0</accession>
<organism evidence="3 4">
    <name type="scientific">Pukyongia salina</name>
    <dbReference type="NCBI Taxonomy" id="2094025"/>
    <lineage>
        <taxon>Bacteria</taxon>
        <taxon>Pseudomonadati</taxon>
        <taxon>Bacteroidota</taxon>
        <taxon>Flavobacteriia</taxon>
        <taxon>Flavobacteriales</taxon>
        <taxon>Flavobacteriaceae</taxon>
        <taxon>Pukyongia</taxon>
    </lineage>
</organism>
<dbReference type="RefSeq" id="WP_105217099.1">
    <property type="nucleotide sequence ID" value="NZ_CP027062.1"/>
</dbReference>